<feature type="transmembrane region" description="Helical" evidence="1">
    <location>
        <begin position="7"/>
        <end position="27"/>
    </location>
</feature>
<dbReference type="Proteomes" id="UP000625210">
    <property type="component" value="Unassembled WGS sequence"/>
</dbReference>
<keyword evidence="3" id="KW-1185">Reference proteome</keyword>
<keyword evidence="1" id="KW-1133">Transmembrane helix</keyword>
<keyword evidence="1" id="KW-0472">Membrane</keyword>
<evidence type="ECO:0000313" key="3">
    <source>
        <dbReference type="Proteomes" id="UP000625210"/>
    </source>
</evidence>
<feature type="transmembrane region" description="Helical" evidence="1">
    <location>
        <begin position="86"/>
        <end position="105"/>
    </location>
</feature>
<evidence type="ECO:0000313" key="2">
    <source>
        <dbReference type="EMBL" id="GGE17836.1"/>
    </source>
</evidence>
<feature type="transmembrane region" description="Helical" evidence="1">
    <location>
        <begin position="60"/>
        <end position="80"/>
    </location>
</feature>
<protein>
    <submittedName>
        <fullName evidence="2">Membrane protein</fullName>
    </submittedName>
</protein>
<comment type="caution">
    <text evidence="2">The sequence shown here is derived from an EMBL/GenBank/DDBJ whole genome shotgun (WGS) entry which is preliminary data.</text>
</comment>
<organism evidence="2 3">
    <name type="scientific">Marinithermofilum abyssi</name>
    <dbReference type="NCBI Taxonomy" id="1571185"/>
    <lineage>
        <taxon>Bacteria</taxon>
        <taxon>Bacillati</taxon>
        <taxon>Bacillota</taxon>
        <taxon>Bacilli</taxon>
        <taxon>Bacillales</taxon>
        <taxon>Thermoactinomycetaceae</taxon>
        <taxon>Marinithermofilum</taxon>
    </lineage>
</organism>
<feature type="transmembrane region" description="Helical" evidence="1">
    <location>
        <begin position="33"/>
        <end position="53"/>
    </location>
</feature>
<reference evidence="2" key="2">
    <citation type="submission" date="2020-09" db="EMBL/GenBank/DDBJ databases">
        <authorList>
            <person name="Sun Q."/>
            <person name="Zhou Y."/>
        </authorList>
    </citation>
    <scope>NUCLEOTIDE SEQUENCE</scope>
    <source>
        <strain evidence="2">CGMCC 1.15179</strain>
    </source>
</reference>
<dbReference type="AlphaFoldDB" id="A0A8J2YDJ9"/>
<dbReference type="PANTHER" id="PTHR37309">
    <property type="entry name" value="SLR0284 PROTEIN"/>
    <property type="match status" value="1"/>
</dbReference>
<dbReference type="RefSeq" id="WP_188647704.1">
    <property type="nucleotide sequence ID" value="NZ_BMHQ01000006.1"/>
</dbReference>
<dbReference type="PANTHER" id="PTHR37309:SF1">
    <property type="entry name" value="SLR0284 PROTEIN"/>
    <property type="match status" value="1"/>
</dbReference>
<evidence type="ECO:0000256" key="1">
    <source>
        <dbReference type="SAM" id="Phobius"/>
    </source>
</evidence>
<gene>
    <name evidence="2" type="ORF">GCM10011571_19510</name>
</gene>
<sequence length="118" mass="12792">MTIFRHLVRLIVAAVVILIVAALVPGFQVAGFWSALLAAVVIAVLGWIIEALFGRDISPFARGIVGFLVSAFVLYLTQFFVPGMRVTIFGALIGALIIGLVDLFVPTRSRVIRPREAK</sequence>
<dbReference type="Pfam" id="PF04020">
    <property type="entry name" value="Phage_holin_4_2"/>
    <property type="match status" value="1"/>
</dbReference>
<dbReference type="InterPro" id="IPR007165">
    <property type="entry name" value="Phage_holin_4_2"/>
</dbReference>
<reference evidence="2" key="1">
    <citation type="journal article" date="2014" name="Int. J. Syst. Evol. Microbiol.">
        <title>Complete genome sequence of Corynebacterium casei LMG S-19264T (=DSM 44701T), isolated from a smear-ripened cheese.</title>
        <authorList>
            <consortium name="US DOE Joint Genome Institute (JGI-PGF)"/>
            <person name="Walter F."/>
            <person name="Albersmeier A."/>
            <person name="Kalinowski J."/>
            <person name="Ruckert C."/>
        </authorList>
    </citation>
    <scope>NUCLEOTIDE SEQUENCE</scope>
    <source>
        <strain evidence="2">CGMCC 1.15179</strain>
    </source>
</reference>
<name>A0A8J2YDJ9_9BACL</name>
<keyword evidence="1" id="KW-0812">Transmembrane</keyword>
<dbReference type="EMBL" id="BMHQ01000006">
    <property type="protein sequence ID" value="GGE17836.1"/>
    <property type="molecule type" value="Genomic_DNA"/>
</dbReference>
<proteinExistence type="predicted"/>
<accession>A0A8J2YDJ9</accession>